<evidence type="ECO:0000313" key="4">
    <source>
        <dbReference type="EMBL" id="KDR77639.1"/>
    </source>
</evidence>
<feature type="transmembrane region" description="Helical" evidence="2">
    <location>
        <begin position="226"/>
        <end position="248"/>
    </location>
</feature>
<reference evidence="5" key="1">
    <citation type="journal article" date="2014" name="Proc. Natl. Acad. Sci. U.S.A.">
        <title>Extensive sampling of basidiomycete genomes demonstrates inadequacy of the white-rot/brown-rot paradigm for wood decay fungi.</title>
        <authorList>
            <person name="Riley R."/>
            <person name="Salamov A.A."/>
            <person name="Brown D.W."/>
            <person name="Nagy L.G."/>
            <person name="Floudas D."/>
            <person name="Held B.W."/>
            <person name="Levasseur A."/>
            <person name="Lombard V."/>
            <person name="Morin E."/>
            <person name="Otillar R."/>
            <person name="Lindquist E.A."/>
            <person name="Sun H."/>
            <person name="LaButti K.M."/>
            <person name="Schmutz J."/>
            <person name="Jabbour D."/>
            <person name="Luo H."/>
            <person name="Baker S.E."/>
            <person name="Pisabarro A.G."/>
            <person name="Walton J.D."/>
            <person name="Blanchette R.A."/>
            <person name="Henrissat B."/>
            <person name="Martin F."/>
            <person name="Cullen D."/>
            <person name="Hibbett D.S."/>
            <person name="Grigoriev I.V."/>
        </authorList>
    </citation>
    <scope>NUCLEOTIDE SEQUENCE [LARGE SCALE GENOMIC DNA]</scope>
    <source>
        <strain evidence="5">CBS 339.88</strain>
    </source>
</reference>
<feature type="signal peptide" evidence="3">
    <location>
        <begin position="1"/>
        <end position="23"/>
    </location>
</feature>
<keyword evidence="5" id="KW-1185">Reference proteome</keyword>
<keyword evidence="3" id="KW-0732">Signal</keyword>
<evidence type="ECO:0000256" key="2">
    <source>
        <dbReference type="SAM" id="Phobius"/>
    </source>
</evidence>
<feature type="region of interest" description="Disordered" evidence="1">
    <location>
        <begin position="126"/>
        <end position="197"/>
    </location>
</feature>
<proteinExistence type="predicted"/>
<feature type="chain" id="PRO_5001649031" description="Mid2 domain-containing protein" evidence="3">
    <location>
        <begin position="24"/>
        <end position="356"/>
    </location>
</feature>
<dbReference type="EMBL" id="KL142376">
    <property type="protein sequence ID" value="KDR77639.1"/>
    <property type="molecule type" value="Genomic_DNA"/>
</dbReference>
<sequence length="356" mass="37364">MIVTLKQSAFFLLIVSLTPAANAILSFHYRFYNNNACNHDAPSQDTFPLNGLGPLLGSQNQCLSAPQNGNWTTVELDNSVDTGGLMLITFCNINCEGGGSSPQSNARCFIAAPNCFIESFSVSQTTSGSETSPSTLPLSTSPSLPTHPPSSLSTQPSSSSSTHPSSTSSTQSLRGSSIQSSSSSSTQTSNTSNSMPSTVIVTQTPVGVGSSFSTQSSKPKVSKGTVAGGAVGGVLAIAGLAFLLFFLLRRTKKQQLVLPYGIPTLSRPSSSSHAAATIDETHPMSLTSIPVQTTGKFVREDHNFRASVVVSYDEHLSPLNSGPDTPQIHRHDDSGVRFFSRTGGSTVQLPPLYTRG</sequence>
<gene>
    <name evidence="4" type="ORF">GALMADRAFT_138715</name>
</gene>
<keyword evidence="2" id="KW-1133">Transmembrane helix</keyword>
<evidence type="ECO:0000256" key="3">
    <source>
        <dbReference type="SAM" id="SignalP"/>
    </source>
</evidence>
<protein>
    <recommendedName>
        <fullName evidence="6">Mid2 domain-containing protein</fullName>
    </recommendedName>
</protein>
<dbReference type="OrthoDB" id="4642857at2759"/>
<dbReference type="Proteomes" id="UP000027222">
    <property type="component" value="Unassembled WGS sequence"/>
</dbReference>
<keyword evidence="2" id="KW-0812">Transmembrane</keyword>
<evidence type="ECO:0008006" key="6">
    <source>
        <dbReference type="Google" id="ProtNLM"/>
    </source>
</evidence>
<dbReference type="AlphaFoldDB" id="A0A067TCL4"/>
<dbReference type="HOGENOM" id="CLU_081355_0_0_1"/>
<keyword evidence="2" id="KW-0472">Membrane</keyword>
<name>A0A067TCL4_GALM3</name>
<organism evidence="4 5">
    <name type="scientific">Galerina marginata (strain CBS 339.88)</name>
    <dbReference type="NCBI Taxonomy" id="685588"/>
    <lineage>
        <taxon>Eukaryota</taxon>
        <taxon>Fungi</taxon>
        <taxon>Dikarya</taxon>
        <taxon>Basidiomycota</taxon>
        <taxon>Agaricomycotina</taxon>
        <taxon>Agaricomycetes</taxon>
        <taxon>Agaricomycetidae</taxon>
        <taxon>Agaricales</taxon>
        <taxon>Agaricineae</taxon>
        <taxon>Strophariaceae</taxon>
        <taxon>Galerina</taxon>
    </lineage>
</organism>
<evidence type="ECO:0000256" key="1">
    <source>
        <dbReference type="SAM" id="MobiDB-lite"/>
    </source>
</evidence>
<evidence type="ECO:0000313" key="5">
    <source>
        <dbReference type="Proteomes" id="UP000027222"/>
    </source>
</evidence>
<accession>A0A067TCL4</accession>